<dbReference type="EMBL" id="LSMT01001369">
    <property type="protein sequence ID" value="PFX12438.1"/>
    <property type="molecule type" value="Genomic_DNA"/>
</dbReference>
<proteinExistence type="predicted"/>
<evidence type="ECO:0000313" key="1">
    <source>
        <dbReference type="EMBL" id="PFX12438.1"/>
    </source>
</evidence>
<comment type="caution">
    <text evidence="1">The sequence shown here is derived from an EMBL/GenBank/DDBJ whole genome shotgun (WGS) entry which is preliminary data.</text>
</comment>
<accession>A0A2B4R7U1</accession>
<sequence>MDFLGEEGRRARNASVRVSVYKKIKPWQLYNRSEAIGRIRDCNPKDVVNVDLDNVFEVGLDITTLGYDISDIINSLVRLDEKGTDSWVRKCGEEEQEIIQKQRRGVKAEYNDVRENLQLFEHGTGSPVVLLCDSAVVMIGIVKEKQIKRMLTPEEQTFLGRVYEKYNLEGNVDSLTSKDVLSKLEQIGQKLNELEMSFPSGLGNAITGATVQEFLNEASGTY</sequence>
<evidence type="ECO:0000313" key="2">
    <source>
        <dbReference type="Proteomes" id="UP000225706"/>
    </source>
</evidence>
<keyword evidence="2" id="KW-1185">Reference proteome</keyword>
<organism evidence="1 2">
    <name type="scientific">Stylophora pistillata</name>
    <name type="common">Smooth cauliflower coral</name>
    <dbReference type="NCBI Taxonomy" id="50429"/>
    <lineage>
        <taxon>Eukaryota</taxon>
        <taxon>Metazoa</taxon>
        <taxon>Cnidaria</taxon>
        <taxon>Anthozoa</taxon>
        <taxon>Hexacorallia</taxon>
        <taxon>Scleractinia</taxon>
        <taxon>Astrocoeniina</taxon>
        <taxon>Pocilloporidae</taxon>
        <taxon>Stylophora</taxon>
    </lineage>
</organism>
<dbReference type="AlphaFoldDB" id="A0A2B4R7U1"/>
<protein>
    <submittedName>
        <fullName evidence="1">Uncharacterized protein</fullName>
    </submittedName>
</protein>
<gene>
    <name evidence="1" type="ORF">AWC38_SpisGene23604</name>
</gene>
<dbReference type="Proteomes" id="UP000225706">
    <property type="component" value="Unassembled WGS sequence"/>
</dbReference>
<name>A0A2B4R7U1_STYPI</name>
<reference evidence="2" key="1">
    <citation type="journal article" date="2017" name="bioRxiv">
        <title>Comparative analysis of the genomes of Stylophora pistillata and Acropora digitifera provides evidence for extensive differences between species of corals.</title>
        <authorList>
            <person name="Voolstra C.R."/>
            <person name="Li Y."/>
            <person name="Liew Y.J."/>
            <person name="Baumgarten S."/>
            <person name="Zoccola D."/>
            <person name="Flot J.-F."/>
            <person name="Tambutte S."/>
            <person name="Allemand D."/>
            <person name="Aranda M."/>
        </authorList>
    </citation>
    <scope>NUCLEOTIDE SEQUENCE [LARGE SCALE GENOMIC DNA]</scope>
</reference>